<evidence type="ECO:0000256" key="7">
    <source>
        <dbReference type="ARBA" id="ARBA00023242"/>
    </source>
</evidence>
<reference evidence="10" key="1">
    <citation type="journal article" date="2023" name="Mol. Phylogenet. Evol.">
        <title>Genome-scale phylogeny and comparative genomics of the fungal order Sordariales.</title>
        <authorList>
            <person name="Hensen N."/>
            <person name="Bonometti L."/>
            <person name="Westerberg I."/>
            <person name="Brannstrom I.O."/>
            <person name="Guillou S."/>
            <person name="Cros-Aarteil S."/>
            <person name="Calhoun S."/>
            <person name="Haridas S."/>
            <person name="Kuo A."/>
            <person name="Mondo S."/>
            <person name="Pangilinan J."/>
            <person name="Riley R."/>
            <person name="LaButti K."/>
            <person name="Andreopoulos B."/>
            <person name="Lipzen A."/>
            <person name="Chen C."/>
            <person name="Yan M."/>
            <person name="Daum C."/>
            <person name="Ng V."/>
            <person name="Clum A."/>
            <person name="Steindorff A."/>
            <person name="Ohm R.A."/>
            <person name="Martin F."/>
            <person name="Silar P."/>
            <person name="Natvig D.O."/>
            <person name="Lalanne C."/>
            <person name="Gautier V."/>
            <person name="Ament-Velasquez S.L."/>
            <person name="Kruys A."/>
            <person name="Hutchinson M.I."/>
            <person name="Powell A.J."/>
            <person name="Barry K."/>
            <person name="Miller A.N."/>
            <person name="Grigoriev I.V."/>
            <person name="Debuchy R."/>
            <person name="Gladieux P."/>
            <person name="Hiltunen Thoren M."/>
            <person name="Johannesson H."/>
        </authorList>
    </citation>
    <scope>NUCLEOTIDE SEQUENCE</scope>
    <source>
        <strain evidence="10">CBS 560.94</strain>
    </source>
</reference>
<evidence type="ECO:0000313" key="11">
    <source>
        <dbReference type="Proteomes" id="UP001278500"/>
    </source>
</evidence>
<feature type="compositionally biased region" description="Polar residues" evidence="8">
    <location>
        <begin position="266"/>
        <end position="287"/>
    </location>
</feature>
<evidence type="ECO:0000259" key="9">
    <source>
        <dbReference type="PROSITE" id="PS50073"/>
    </source>
</evidence>
<dbReference type="GO" id="GO:0006878">
    <property type="term" value="P:intracellular copper ion homeostasis"/>
    <property type="evidence" value="ECO:0007669"/>
    <property type="project" value="TreeGrafter"/>
</dbReference>
<dbReference type="Pfam" id="PF00649">
    <property type="entry name" value="Copper-fist"/>
    <property type="match status" value="1"/>
</dbReference>
<organism evidence="10 11">
    <name type="scientific">Neurospora tetraspora</name>
    <dbReference type="NCBI Taxonomy" id="94610"/>
    <lineage>
        <taxon>Eukaryota</taxon>
        <taxon>Fungi</taxon>
        <taxon>Dikarya</taxon>
        <taxon>Ascomycota</taxon>
        <taxon>Pezizomycotina</taxon>
        <taxon>Sordariomycetes</taxon>
        <taxon>Sordariomycetidae</taxon>
        <taxon>Sordariales</taxon>
        <taxon>Sordariaceae</taxon>
        <taxon>Neurospora</taxon>
    </lineage>
</organism>
<evidence type="ECO:0000313" key="10">
    <source>
        <dbReference type="EMBL" id="KAK3342455.1"/>
    </source>
</evidence>
<reference evidence="10" key="2">
    <citation type="submission" date="2023-06" db="EMBL/GenBank/DDBJ databases">
        <authorList>
            <consortium name="Lawrence Berkeley National Laboratory"/>
            <person name="Haridas S."/>
            <person name="Hensen N."/>
            <person name="Bonometti L."/>
            <person name="Westerberg I."/>
            <person name="Brannstrom I.O."/>
            <person name="Guillou S."/>
            <person name="Cros-Aarteil S."/>
            <person name="Calhoun S."/>
            <person name="Kuo A."/>
            <person name="Mondo S."/>
            <person name="Pangilinan J."/>
            <person name="Riley R."/>
            <person name="Labutti K."/>
            <person name="Andreopoulos B."/>
            <person name="Lipzen A."/>
            <person name="Chen C."/>
            <person name="Yanf M."/>
            <person name="Daum C."/>
            <person name="Ng V."/>
            <person name="Clum A."/>
            <person name="Steindorff A."/>
            <person name="Ohm R."/>
            <person name="Martin F."/>
            <person name="Silar P."/>
            <person name="Natvig D."/>
            <person name="Lalanne C."/>
            <person name="Gautier V."/>
            <person name="Ament-Velasquez S.L."/>
            <person name="Kruys A."/>
            <person name="Hutchinson M.I."/>
            <person name="Powell A.J."/>
            <person name="Barry K."/>
            <person name="Miller A.N."/>
            <person name="Grigoriev I.V."/>
            <person name="Debuchy R."/>
            <person name="Gladieux P."/>
            <person name="Thoren M.H."/>
            <person name="Johannesson H."/>
        </authorList>
    </citation>
    <scope>NUCLEOTIDE SEQUENCE</scope>
    <source>
        <strain evidence="10">CBS 560.94</strain>
    </source>
</reference>
<feature type="region of interest" description="Disordered" evidence="8">
    <location>
        <begin position="257"/>
        <end position="352"/>
    </location>
</feature>
<dbReference type="AlphaFoldDB" id="A0AAE0JCR1"/>
<dbReference type="GO" id="GO:0005507">
    <property type="term" value="F:copper ion binding"/>
    <property type="evidence" value="ECO:0007669"/>
    <property type="project" value="InterPro"/>
</dbReference>
<dbReference type="GeneID" id="87861948"/>
<dbReference type="PRINTS" id="PR00617">
    <property type="entry name" value="COPPERFIST"/>
</dbReference>
<feature type="compositionally biased region" description="Polar residues" evidence="8">
    <location>
        <begin position="530"/>
        <end position="544"/>
    </location>
</feature>
<dbReference type="PANTHER" id="PTHR28088:SF9">
    <property type="entry name" value="TRANSCRIPTION FACTOR GRISEA, PUTATIVE (AFU_ORTHOLOGUE AFUA_1G13190)-RELATED"/>
    <property type="match status" value="1"/>
</dbReference>
<evidence type="ECO:0000256" key="6">
    <source>
        <dbReference type="ARBA" id="ARBA00023163"/>
    </source>
</evidence>
<sequence length="733" mass="76489">MPIINGQKMACAPCIRGHRSTKCTHATERVMVPVRKPGRPLSLCACPNRPPNCSCGGGGVKVAIPRKQQCGCGPGHGNSAEDHSSTAAAQGIPSPRFHASSSTPARPAFRVSKSGSISKPHVRYQLPTFDLDLATLGLAAQHNAAFGPNMTGVSAGELMTSVNPTVQLPIGCQPGFNYEMGYPAVSVNDPPLNQQTFSSAPSVGHNGIAQSPPQGFKTENSALSEQMTVFATLQRQQMINRNGVTDATFMGSDSFPRQQVAHGQSVPVTQSSPSATLGDQSFTSEPLQWNKVKQDLDAKANETEGTGIESSPKKKSCCGGNRNSRGSQQHVNGSVTVSQSGYGQPSATPLQFNTKSPLELKQQQEPLPSPVMPFGYQTVFRYPEEYGSWNHPLDPQTYQQIAHQGAATAQASQQGADLTLDLFLSGGGGAGAGTSHECTCGPGCQCIGCVAHPYNTQTIQYVQDAYNFNIASPIGSPGGQNHRGSIDFAATAGVHQQQQQQYQISSPTLGPRNGQQQQPQQQLPPDSPVEAQTPSDASGTPSDEQYLSTADFLWATIPLPNCAGESLSCPCGDDCACIGCMIHGNAVPALACIGDGLEQQQAYDIGQNQQQHQQHQQVQSHCRSQSQGHEGMMPMPDGLPQGMMDSGPSSVIPLAHRGLGDMSGLNVPNGGGMSSDINSAMSSPRTPHTPRGIDGILRAAASGGDGVGNSGGGGCCCGGRGGGAGRSTEVSVP</sequence>
<dbReference type="SMART" id="SM00412">
    <property type="entry name" value="Cu_FIST"/>
    <property type="match status" value="1"/>
</dbReference>
<dbReference type="SMART" id="SM01090">
    <property type="entry name" value="Copper-fist"/>
    <property type="match status" value="1"/>
</dbReference>
<dbReference type="PROSITE" id="PS50073">
    <property type="entry name" value="COPPER_FIST_2"/>
    <property type="match status" value="1"/>
</dbReference>
<dbReference type="InterPro" id="IPR001083">
    <property type="entry name" value="Cu_fist_DNA-bd_dom"/>
</dbReference>
<evidence type="ECO:0000256" key="8">
    <source>
        <dbReference type="SAM" id="MobiDB-lite"/>
    </source>
</evidence>
<evidence type="ECO:0000256" key="4">
    <source>
        <dbReference type="ARBA" id="ARBA00023008"/>
    </source>
</evidence>
<keyword evidence="4" id="KW-0186">Copper</keyword>
<dbReference type="GO" id="GO:0000981">
    <property type="term" value="F:DNA-binding transcription factor activity, RNA polymerase II-specific"/>
    <property type="evidence" value="ECO:0007669"/>
    <property type="project" value="TreeGrafter"/>
</dbReference>
<accession>A0AAE0JCR1</accession>
<feature type="compositionally biased region" description="Basic and acidic residues" evidence="8">
    <location>
        <begin position="292"/>
        <end position="302"/>
    </location>
</feature>
<evidence type="ECO:0000256" key="1">
    <source>
        <dbReference type="ARBA" id="ARBA00004123"/>
    </source>
</evidence>
<dbReference type="SUPFAM" id="SSF57879">
    <property type="entry name" value="Zinc domain conserved in yeast copper-regulated transcription factors"/>
    <property type="match status" value="1"/>
</dbReference>
<dbReference type="EMBL" id="JAUEPP010000005">
    <property type="protein sequence ID" value="KAK3342455.1"/>
    <property type="molecule type" value="Genomic_DNA"/>
</dbReference>
<feature type="domain" description="Copper-fist" evidence="9">
    <location>
        <begin position="1"/>
        <end position="41"/>
    </location>
</feature>
<keyword evidence="11" id="KW-1185">Reference proteome</keyword>
<dbReference type="PROSITE" id="PS01119">
    <property type="entry name" value="COPPER_FIST_1"/>
    <property type="match status" value="1"/>
</dbReference>
<protein>
    <submittedName>
        <fullName evidence="10">Copper-regulated transcription factor</fullName>
    </submittedName>
</protein>
<keyword evidence="7" id="KW-0539">Nucleus</keyword>
<evidence type="ECO:0000256" key="2">
    <source>
        <dbReference type="ARBA" id="ARBA00022723"/>
    </source>
</evidence>
<gene>
    <name evidence="10" type="ORF">B0H65DRAFT_429002</name>
</gene>
<proteinExistence type="predicted"/>
<keyword evidence="6" id="KW-0804">Transcription</keyword>
<dbReference type="InterPro" id="IPR051763">
    <property type="entry name" value="Copper_Homeo_Regul"/>
</dbReference>
<keyword evidence="3" id="KW-0862">Zinc</keyword>
<dbReference type="FunFam" id="3.90.430.10:FF:000001">
    <property type="entry name" value="Copper fist DNA-binding protein"/>
    <property type="match status" value="1"/>
</dbReference>
<dbReference type="Gene3D" id="3.90.430.10">
    <property type="entry name" value="Copper fist DNA-binding domain"/>
    <property type="match status" value="1"/>
</dbReference>
<evidence type="ECO:0000256" key="5">
    <source>
        <dbReference type="ARBA" id="ARBA00023015"/>
    </source>
</evidence>
<evidence type="ECO:0000256" key="3">
    <source>
        <dbReference type="ARBA" id="ARBA00022833"/>
    </source>
</evidence>
<keyword evidence="2" id="KW-0479">Metal-binding</keyword>
<dbReference type="PANTHER" id="PTHR28088">
    <property type="entry name" value="TRANSCRIPTIONAL ACTIVATOR HAA1-RELATED"/>
    <property type="match status" value="1"/>
</dbReference>
<feature type="region of interest" description="Disordered" evidence="8">
    <location>
        <begin position="497"/>
        <end position="544"/>
    </location>
</feature>
<dbReference type="InterPro" id="IPR036395">
    <property type="entry name" value="Cu_fist_DNA-bd_dom_sf"/>
</dbReference>
<dbReference type="RefSeq" id="XP_062680248.1">
    <property type="nucleotide sequence ID" value="XM_062824794.1"/>
</dbReference>
<comment type="caution">
    <text evidence="10">The sequence shown here is derived from an EMBL/GenBank/DDBJ whole genome shotgun (WGS) entry which is preliminary data.</text>
</comment>
<keyword evidence="5" id="KW-0805">Transcription regulation</keyword>
<dbReference type="GO" id="GO:0000978">
    <property type="term" value="F:RNA polymerase II cis-regulatory region sequence-specific DNA binding"/>
    <property type="evidence" value="ECO:0007669"/>
    <property type="project" value="TreeGrafter"/>
</dbReference>
<dbReference type="Proteomes" id="UP001278500">
    <property type="component" value="Unassembled WGS sequence"/>
</dbReference>
<feature type="compositionally biased region" description="Low complexity" evidence="8">
    <location>
        <begin position="515"/>
        <end position="524"/>
    </location>
</feature>
<name>A0AAE0JCR1_9PEZI</name>
<feature type="region of interest" description="Disordered" evidence="8">
    <location>
        <begin position="71"/>
        <end position="114"/>
    </location>
</feature>
<dbReference type="GO" id="GO:0005634">
    <property type="term" value="C:nucleus"/>
    <property type="evidence" value="ECO:0007669"/>
    <property type="project" value="UniProtKB-SubCell"/>
</dbReference>
<dbReference type="GO" id="GO:0006879">
    <property type="term" value="P:intracellular iron ion homeostasis"/>
    <property type="evidence" value="ECO:0007669"/>
    <property type="project" value="TreeGrafter"/>
</dbReference>
<feature type="compositionally biased region" description="Polar residues" evidence="8">
    <location>
        <begin position="321"/>
        <end position="352"/>
    </location>
</feature>
<dbReference type="GO" id="GO:0045944">
    <property type="term" value="P:positive regulation of transcription by RNA polymerase II"/>
    <property type="evidence" value="ECO:0007669"/>
    <property type="project" value="TreeGrafter"/>
</dbReference>
<comment type="subcellular location">
    <subcellularLocation>
        <location evidence="1">Nucleus</location>
    </subcellularLocation>
</comment>